<dbReference type="PROSITE" id="PS50096">
    <property type="entry name" value="IQ"/>
    <property type="match status" value="1"/>
</dbReference>
<dbReference type="RefSeq" id="XP_016279350.1">
    <property type="nucleotide sequence ID" value="XM_016423864.2"/>
</dbReference>
<sequence>MAGKASRKEKPAVSQQGNVNTPERDVAESGVAATRAVSGRAVSLGAIQETLPTSSPISPLPLSSPGAVQSVEGTGVTEAATSLKTPSEPEKNLWEQICEEYEAEQPPFPEGYKVKQQPVITVSSPLESTVFPGLSPEHFFQVTPNYAIVQDIPCMMPEAPEVLDPKTCPPREYLENFIFPVLLPGMANLLHQAKIEKCFERKKTKFVACDFLTEWLYNQNPKRIDEPFTEFFSIPFVANRLKIHPRPPIPLSLLLSEEEATLIIQAFWRGYLVRCDPEIQELRQWQKQLREDSHIRQRVKEFWAKQEKKVKCKLEDEEEPPYPSPEANTTTQSK</sequence>
<feature type="region of interest" description="Disordered" evidence="1">
    <location>
        <begin position="51"/>
        <end position="91"/>
    </location>
</feature>
<proteinExistence type="predicted"/>
<gene>
    <name evidence="2" type="primary">IQCK</name>
</gene>
<feature type="region of interest" description="Disordered" evidence="1">
    <location>
        <begin position="313"/>
        <end position="334"/>
    </location>
</feature>
<feature type="compositionally biased region" description="Basic and acidic residues" evidence="1">
    <location>
        <begin position="1"/>
        <end position="11"/>
    </location>
</feature>
<dbReference type="eggNOG" id="ENOG502RYCY">
    <property type="taxonomic scope" value="Eukaryota"/>
</dbReference>
<accession>F6QYK7</accession>
<feature type="compositionally biased region" description="Low complexity" evidence="1">
    <location>
        <begin position="51"/>
        <end position="65"/>
    </location>
</feature>
<organism evidence="2 3">
    <name type="scientific">Monodelphis domestica</name>
    <name type="common">Gray short-tailed opossum</name>
    <dbReference type="NCBI Taxonomy" id="13616"/>
    <lineage>
        <taxon>Eukaryota</taxon>
        <taxon>Metazoa</taxon>
        <taxon>Chordata</taxon>
        <taxon>Craniata</taxon>
        <taxon>Vertebrata</taxon>
        <taxon>Euteleostomi</taxon>
        <taxon>Mammalia</taxon>
        <taxon>Metatheria</taxon>
        <taxon>Didelphimorphia</taxon>
        <taxon>Didelphidae</taxon>
        <taxon>Monodelphis</taxon>
    </lineage>
</organism>
<keyword evidence="3" id="KW-1185">Reference proteome</keyword>
<dbReference type="Bgee" id="ENSMODG00000025493">
    <property type="expression patterns" value="Expressed in spermatocyte and 20 other cell types or tissues"/>
</dbReference>
<dbReference type="PANTHER" id="PTHR34927:SF1">
    <property type="entry name" value="IQ DOMAIN-CONTAINING PROTEIN K"/>
    <property type="match status" value="1"/>
</dbReference>
<dbReference type="InterPro" id="IPR000048">
    <property type="entry name" value="IQ_motif_EF-hand-BS"/>
</dbReference>
<dbReference type="AlphaFoldDB" id="F6QYK7"/>
<protein>
    <submittedName>
        <fullName evidence="2">IQ motif containing K</fullName>
    </submittedName>
</protein>
<dbReference type="GeneTree" id="ENSGT00390000007907"/>
<evidence type="ECO:0000256" key="1">
    <source>
        <dbReference type="SAM" id="MobiDB-lite"/>
    </source>
</evidence>
<dbReference type="OrthoDB" id="2155538at2759"/>
<reference evidence="2" key="3">
    <citation type="submission" date="2025-09" db="UniProtKB">
        <authorList>
            <consortium name="Ensembl"/>
        </authorList>
    </citation>
    <scope>IDENTIFICATION</scope>
</reference>
<dbReference type="Ensembl" id="ENSMODT00000039878.3">
    <property type="protein sequence ID" value="ENSMODP00000038278.2"/>
    <property type="gene ID" value="ENSMODG00000025493.3"/>
</dbReference>
<evidence type="ECO:0000313" key="3">
    <source>
        <dbReference type="Proteomes" id="UP000002280"/>
    </source>
</evidence>
<dbReference type="Proteomes" id="UP000002280">
    <property type="component" value="Chromosome 6"/>
</dbReference>
<evidence type="ECO:0000313" key="2">
    <source>
        <dbReference type="Ensembl" id="ENSMODP00000038278.2"/>
    </source>
</evidence>
<dbReference type="Pfam" id="PF00612">
    <property type="entry name" value="IQ"/>
    <property type="match status" value="1"/>
</dbReference>
<dbReference type="CTD" id="124152"/>
<name>F6QYK7_MONDO</name>
<reference evidence="2 3" key="1">
    <citation type="journal article" date="2007" name="Nature">
        <title>Genome of the marsupial Monodelphis domestica reveals innovation in non-coding sequences.</title>
        <authorList>
            <person name="Mikkelsen T.S."/>
            <person name="Wakefield M.J."/>
            <person name="Aken B."/>
            <person name="Amemiya C.T."/>
            <person name="Chang J.L."/>
            <person name="Duke S."/>
            <person name="Garber M."/>
            <person name="Gentles A.J."/>
            <person name="Goodstadt L."/>
            <person name="Heger A."/>
            <person name="Jurka J."/>
            <person name="Kamal M."/>
            <person name="Mauceli E."/>
            <person name="Searle S.M."/>
            <person name="Sharpe T."/>
            <person name="Baker M.L."/>
            <person name="Batzer M.A."/>
            <person name="Benos P.V."/>
            <person name="Belov K."/>
            <person name="Clamp M."/>
            <person name="Cook A."/>
            <person name="Cuff J."/>
            <person name="Das R."/>
            <person name="Davidow L."/>
            <person name="Deakin J.E."/>
            <person name="Fazzari M.J."/>
            <person name="Glass J.L."/>
            <person name="Grabherr M."/>
            <person name="Greally J.M."/>
            <person name="Gu W."/>
            <person name="Hore T.A."/>
            <person name="Huttley G.A."/>
            <person name="Kleber M."/>
            <person name="Jirtle R.L."/>
            <person name="Koina E."/>
            <person name="Lee J.T."/>
            <person name="Mahony S."/>
            <person name="Marra M.A."/>
            <person name="Miller R.D."/>
            <person name="Nicholls R.D."/>
            <person name="Oda M."/>
            <person name="Papenfuss A.T."/>
            <person name="Parra Z.E."/>
            <person name="Pollock D.D."/>
            <person name="Ray D.A."/>
            <person name="Schein J.E."/>
            <person name="Speed T.P."/>
            <person name="Thompson K."/>
            <person name="VandeBerg J.L."/>
            <person name="Wade C.M."/>
            <person name="Walker J.A."/>
            <person name="Waters P.D."/>
            <person name="Webber C."/>
            <person name="Weidman J.R."/>
            <person name="Xie X."/>
            <person name="Zody M.C."/>
            <person name="Baldwin J."/>
            <person name="Abdouelleil A."/>
            <person name="Abdulkadir J."/>
            <person name="Abebe A."/>
            <person name="Abera B."/>
            <person name="Abreu J."/>
            <person name="Acer S.C."/>
            <person name="Aftuck L."/>
            <person name="Alexander A."/>
            <person name="An P."/>
            <person name="Anderson E."/>
            <person name="Anderson S."/>
            <person name="Arachi H."/>
            <person name="Azer M."/>
            <person name="Bachantsang P."/>
            <person name="Barry A."/>
            <person name="Bayul T."/>
            <person name="Berlin A."/>
            <person name="Bessette D."/>
            <person name="Bloom T."/>
            <person name="Bloom T."/>
            <person name="Boguslavskiy L."/>
            <person name="Bonnet C."/>
            <person name="Boukhgalter B."/>
            <person name="Bourzgui I."/>
            <person name="Brown A."/>
            <person name="Cahill P."/>
            <person name="Channer S."/>
            <person name="Cheshatsang Y."/>
            <person name="Chuda L."/>
            <person name="Citroen M."/>
            <person name="Collymore A."/>
            <person name="Cooke P."/>
            <person name="Costello M."/>
            <person name="D'Aco K."/>
            <person name="Daza R."/>
            <person name="De Haan G."/>
            <person name="DeGray S."/>
            <person name="DeMaso C."/>
            <person name="Dhargay N."/>
            <person name="Dooley K."/>
            <person name="Dooley E."/>
            <person name="Doricent M."/>
            <person name="Dorje P."/>
            <person name="Dorjee K."/>
            <person name="Dupes A."/>
            <person name="Elong R."/>
            <person name="Falk J."/>
            <person name="Farina A."/>
            <person name="Faro S."/>
            <person name="Ferguson D."/>
            <person name="Fisher S."/>
            <person name="Foley C.D."/>
            <person name="Franke A."/>
            <person name="Friedrich D."/>
            <person name="Gadbois L."/>
            <person name="Gearin G."/>
            <person name="Gearin C.R."/>
            <person name="Giannoukos G."/>
            <person name="Goode T."/>
            <person name="Graham J."/>
            <person name="Grandbois E."/>
            <person name="Grewal S."/>
            <person name="Gyaltsen K."/>
            <person name="Hafez N."/>
            <person name="Hagos B."/>
            <person name="Hall J."/>
            <person name="Henson C."/>
            <person name="Hollinger A."/>
            <person name="Honan T."/>
            <person name="Huard M.D."/>
            <person name="Hughes L."/>
            <person name="Hurhula B."/>
            <person name="Husby M.E."/>
            <person name="Kamat A."/>
            <person name="Kanga B."/>
            <person name="Kashin S."/>
            <person name="Khazanovich D."/>
            <person name="Kisner P."/>
            <person name="Lance K."/>
            <person name="Lara M."/>
            <person name="Lee W."/>
            <person name="Lennon N."/>
            <person name="Letendre F."/>
            <person name="LeVine R."/>
            <person name="Lipovsky A."/>
            <person name="Liu X."/>
            <person name="Liu J."/>
            <person name="Liu S."/>
            <person name="Lokyitsang T."/>
            <person name="Lokyitsang Y."/>
            <person name="Lubonja R."/>
            <person name="Lui A."/>
            <person name="MacDonald P."/>
            <person name="Magnisalis V."/>
            <person name="Maru K."/>
            <person name="Matthews C."/>
            <person name="McCusker W."/>
            <person name="McDonough S."/>
            <person name="Mehta T."/>
            <person name="Meldrim J."/>
            <person name="Meneus L."/>
            <person name="Mihai O."/>
            <person name="Mihalev A."/>
            <person name="Mihova T."/>
            <person name="Mittelman R."/>
            <person name="Mlenga V."/>
            <person name="Montmayeur A."/>
            <person name="Mulrain L."/>
            <person name="Navidi A."/>
            <person name="Naylor J."/>
            <person name="Negash T."/>
            <person name="Nguyen T."/>
            <person name="Nguyen N."/>
            <person name="Nicol R."/>
            <person name="Norbu C."/>
            <person name="Norbu N."/>
            <person name="Novod N."/>
            <person name="O'Neill B."/>
            <person name="Osman S."/>
            <person name="Markiewicz E."/>
            <person name="Oyono O.L."/>
            <person name="Patti C."/>
            <person name="Phunkhang P."/>
            <person name="Pierre F."/>
            <person name="Priest M."/>
            <person name="Raghuraman S."/>
            <person name="Rege F."/>
            <person name="Reyes R."/>
            <person name="Rise C."/>
            <person name="Rogov P."/>
            <person name="Ross K."/>
            <person name="Ryan E."/>
            <person name="Settipalli S."/>
            <person name="Shea T."/>
            <person name="Sherpa N."/>
            <person name="Shi L."/>
            <person name="Shih D."/>
            <person name="Sparrow T."/>
            <person name="Spaulding J."/>
            <person name="Stalker J."/>
            <person name="Stange-Thomann N."/>
            <person name="Stavropoulos S."/>
            <person name="Stone C."/>
            <person name="Strader C."/>
            <person name="Tesfaye S."/>
            <person name="Thomson T."/>
            <person name="Thoulutsang Y."/>
            <person name="Thoulutsang D."/>
            <person name="Topham K."/>
            <person name="Topping I."/>
            <person name="Tsamla T."/>
            <person name="Vassiliev H."/>
            <person name="Vo A."/>
            <person name="Wangchuk T."/>
            <person name="Wangdi T."/>
            <person name="Weiand M."/>
            <person name="Wilkinson J."/>
            <person name="Wilson A."/>
            <person name="Yadav S."/>
            <person name="Young G."/>
            <person name="Yu Q."/>
            <person name="Zembek L."/>
            <person name="Zhong D."/>
            <person name="Zimmer A."/>
            <person name="Zwirko Z."/>
            <person name="Jaffe D.B."/>
            <person name="Alvarez P."/>
            <person name="Brockman W."/>
            <person name="Butler J."/>
            <person name="Chin C."/>
            <person name="Gnerre S."/>
            <person name="MacCallum I."/>
            <person name="Graves J.A."/>
            <person name="Ponting C.P."/>
            <person name="Breen M."/>
            <person name="Samollow P.B."/>
            <person name="Lander E.S."/>
            <person name="Lindblad-Toh K."/>
        </authorList>
    </citation>
    <scope>NUCLEOTIDE SEQUENCE [LARGE SCALE GENOMIC DNA]</scope>
</reference>
<dbReference type="PANTHER" id="PTHR34927">
    <property type="entry name" value="IQ DOMAIN-CONTAINING PROTEIN K"/>
    <property type="match status" value="1"/>
</dbReference>
<dbReference type="InterPro" id="IPR043408">
    <property type="entry name" value="IQCK"/>
</dbReference>
<feature type="region of interest" description="Disordered" evidence="1">
    <location>
        <begin position="1"/>
        <end position="39"/>
    </location>
</feature>
<dbReference type="GeneID" id="100026055"/>
<dbReference type="CDD" id="cd22969">
    <property type="entry name" value="DD_IQCK"/>
    <property type="match status" value="1"/>
</dbReference>
<reference evidence="2" key="2">
    <citation type="submission" date="2025-08" db="UniProtKB">
        <authorList>
            <consortium name="Ensembl"/>
        </authorList>
    </citation>
    <scope>IDENTIFICATION</scope>
</reference>
<dbReference type="HOGENOM" id="CLU_059086_0_0_1"/>